<feature type="transmembrane region" description="Helical" evidence="10">
    <location>
        <begin position="15"/>
        <end position="33"/>
    </location>
</feature>
<keyword evidence="3" id="KW-0813">Transport</keyword>
<comment type="similarity">
    <text evidence="1">Belongs to the V-ATPase H subunit family.</text>
</comment>
<dbReference type="InterPro" id="IPR041708">
    <property type="entry name" value="PUS1/PUS2-like"/>
</dbReference>
<dbReference type="Gene3D" id="3.40.1180.10">
    <property type="entry name" value="Decaprenyl diphosphate synthase-like"/>
    <property type="match status" value="1"/>
</dbReference>
<feature type="compositionally biased region" description="Basic and acidic residues" evidence="9">
    <location>
        <begin position="1155"/>
        <end position="1177"/>
    </location>
</feature>
<dbReference type="InterPro" id="IPR036424">
    <property type="entry name" value="UPP_synth-like_sf"/>
</dbReference>
<reference evidence="13 14" key="1">
    <citation type="submission" date="2023-08" db="EMBL/GenBank/DDBJ databases">
        <title>A Necator americanus chromosomal reference genome.</title>
        <authorList>
            <person name="Ilik V."/>
            <person name="Petrzelkova K.J."/>
            <person name="Pardy F."/>
            <person name="Fuh T."/>
            <person name="Niatou-Singa F.S."/>
            <person name="Gouil Q."/>
            <person name="Baker L."/>
            <person name="Ritchie M.E."/>
            <person name="Jex A.R."/>
            <person name="Gazzola D."/>
            <person name="Li H."/>
            <person name="Toshio Fujiwara R."/>
            <person name="Zhan B."/>
            <person name="Aroian R.V."/>
            <person name="Pafco B."/>
            <person name="Schwarz E.M."/>
        </authorList>
    </citation>
    <scope>NUCLEOTIDE SEQUENCE [LARGE SCALE GENOMIC DNA]</scope>
    <source>
        <strain evidence="13 14">Aroian</strain>
        <tissue evidence="13">Whole animal</tissue>
    </source>
</reference>
<dbReference type="PANTHER" id="PTHR10698:SF0">
    <property type="entry name" value="V-TYPE PROTON ATPASE SUBUNIT H"/>
    <property type="match status" value="1"/>
</dbReference>
<evidence type="ECO:0000256" key="3">
    <source>
        <dbReference type="ARBA" id="ARBA00022448"/>
    </source>
</evidence>
<comment type="caution">
    <text evidence="13">The sequence shown here is derived from an EMBL/GenBank/DDBJ whole genome shotgun (WGS) entry which is preliminary data.</text>
</comment>
<dbReference type="InterPro" id="IPR020097">
    <property type="entry name" value="PsdUridine_synth_TruA_a/b_dom"/>
</dbReference>
<dbReference type="InterPro" id="IPR020095">
    <property type="entry name" value="PsdUridine_synth_TruA_C"/>
</dbReference>
<dbReference type="EMBL" id="JAVFWL010000004">
    <property type="protein sequence ID" value="KAK6747965.1"/>
    <property type="molecule type" value="Genomic_DNA"/>
</dbReference>
<dbReference type="Gene3D" id="3.30.70.660">
    <property type="entry name" value="Pseudouridine synthase I, catalytic domain, C-terminal subdomain"/>
    <property type="match status" value="1"/>
</dbReference>
<dbReference type="Pfam" id="PF01416">
    <property type="entry name" value="PseudoU_synth_1"/>
    <property type="match status" value="1"/>
</dbReference>
<accession>A0ABR1DBU1</accession>
<dbReference type="InterPro" id="IPR016024">
    <property type="entry name" value="ARM-type_fold"/>
</dbReference>
<proteinExistence type="inferred from homology"/>
<keyword evidence="14" id="KW-1185">Reference proteome</keyword>
<dbReference type="InterPro" id="IPR020103">
    <property type="entry name" value="PsdUridine_synth_cat_dom_sf"/>
</dbReference>
<evidence type="ECO:0000256" key="2">
    <source>
        <dbReference type="ARBA" id="ARBA00009375"/>
    </source>
</evidence>
<dbReference type="InterPro" id="IPR020094">
    <property type="entry name" value="TruA/RsuA/RluB/E/F_N"/>
</dbReference>
<evidence type="ECO:0000256" key="9">
    <source>
        <dbReference type="SAM" id="MobiDB-lite"/>
    </source>
</evidence>
<evidence type="ECO:0000259" key="11">
    <source>
        <dbReference type="Pfam" id="PF01416"/>
    </source>
</evidence>
<evidence type="ECO:0000259" key="12">
    <source>
        <dbReference type="Pfam" id="PF11698"/>
    </source>
</evidence>
<evidence type="ECO:0008006" key="15">
    <source>
        <dbReference type="Google" id="ProtNLM"/>
    </source>
</evidence>
<dbReference type="Gene3D" id="3.30.70.580">
    <property type="entry name" value="Pseudouridine synthase I, catalytic domain, N-terminal subdomain"/>
    <property type="match status" value="1"/>
</dbReference>
<protein>
    <recommendedName>
        <fullName evidence="15">V-type proton ATPase subunit H</fullName>
    </recommendedName>
</protein>
<dbReference type="InterPro" id="IPR011989">
    <property type="entry name" value="ARM-like"/>
</dbReference>
<dbReference type="InterPro" id="IPR038497">
    <property type="entry name" value="ATPase_V1-cplx_hsu_C_sf"/>
</dbReference>
<evidence type="ECO:0000256" key="4">
    <source>
        <dbReference type="ARBA" id="ARBA00022694"/>
    </source>
</evidence>
<evidence type="ECO:0000256" key="6">
    <source>
        <dbReference type="ARBA" id="ARBA00023065"/>
    </source>
</evidence>
<evidence type="ECO:0000313" key="14">
    <source>
        <dbReference type="Proteomes" id="UP001303046"/>
    </source>
</evidence>
<dbReference type="CDD" id="cd02568">
    <property type="entry name" value="PseudoU_synth_PUS1_PUS2"/>
    <property type="match status" value="1"/>
</dbReference>
<dbReference type="SUPFAM" id="SSF48371">
    <property type="entry name" value="ARM repeat"/>
    <property type="match status" value="1"/>
</dbReference>
<name>A0ABR1DBU1_NECAM</name>
<comment type="similarity">
    <text evidence="2">Belongs to the tRNA pseudouridine synthase TruA family.</text>
</comment>
<dbReference type="SUPFAM" id="SSF55120">
    <property type="entry name" value="Pseudouridine synthase"/>
    <property type="match status" value="1"/>
</dbReference>
<dbReference type="Proteomes" id="UP001303046">
    <property type="component" value="Unassembled WGS sequence"/>
</dbReference>
<keyword evidence="10" id="KW-1133">Transmembrane helix</keyword>
<evidence type="ECO:0000256" key="5">
    <source>
        <dbReference type="ARBA" id="ARBA00022781"/>
    </source>
</evidence>
<dbReference type="Gene3D" id="1.25.10.10">
    <property type="entry name" value="Leucine-rich Repeat Variant"/>
    <property type="match status" value="1"/>
</dbReference>
<keyword evidence="4" id="KW-0819">tRNA processing</keyword>
<comment type="function">
    <text evidence="8">Subunit of the V1 complex of vacuolar(H+)-ATPase (V-ATPase), a multisubunit enzyme composed of a peripheral complex (V1) that hydrolyzes ATP and a membrane integral complex (V0) that translocates protons. V-ATPase is responsible for acidifying and maintaining the pH of intracellular compartments and in some cell types, is targeted to the plasma membrane, where it is responsible for acidifying the extracellular environment. Subunit H is essential for V-ATPase activity, but not for the assembly of the complex.</text>
</comment>
<feature type="domain" description="ATPase V1 complex subunit H C-terminal" evidence="12">
    <location>
        <begin position="585"/>
        <end position="700"/>
    </location>
</feature>
<evidence type="ECO:0000313" key="13">
    <source>
        <dbReference type="EMBL" id="KAK6747965.1"/>
    </source>
</evidence>
<keyword evidence="10" id="KW-0472">Membrane</keyword>
<evidence type="ECO:0000256" key="8">
    <source>
        <dbReference type="ARBA" id="ARBA00046225"/>
    </source>
</evidence>
<evidence type="ECO:0000256" key="7">
    <source>
        <dbReference type="ARBA" id="ARBA00023235"/>
    </source>
</evidence>
<keyword evidence="7" id="KW-0413">Isomerase</keyword>
<keyword evidence="5" id="KW-0375">Hydrogen ion transport</keyword>
<dbReference type="CDD" id="cd00256">
    <property type="entry name" value="VATPase_H"/>
    <property type="match status" value="1"/>
</dbReference>
<sequence length="1183" mass="134858">MIDIAWLCALAIRSVYWLVLLACNFLGYSTLWAHREIKQRGERYDARRCKVPSHVAIVNNDRPINKNMLLSLLEISLDENIRRLTIYDPSNDYSSLAREIRIFCRSKHIKIIMDCTNCSDDLSCYRLVVQLLSSGSGRSVLVKTCRELSSSSAPITVNGVTGHLAGKYSLLEPELLIQVGSVPSLCGYPPWCLRVTEIVAVRSLPCSRFAFEECLETFSKRDIRRTMANCSVCDSAVWGASALQPEELHWMAELAHAIPAVDMINATSRLQIEAAEVRASKPNWGSYLRSQMIPQEDYNFISAYENAKNKEERDAVLAANDANGQAARTIVNLITNVAKDQNVRYVLTLLDDMLQEDKSRVEIFHNAARKQKRTVWSWFLGILQRQDNFIVNQMSSIIAKLACFGSTLMEGSELNYYFSFLKDQLKSSSTNEYMNTTARCLQMMLRIDTYRHAFMEAEGIQSIVAALNGKANFQLQYQLVFALWCLTFNPDIARRTPSLGVIQALGDILSESSKEKVIRIIIATFSNILKKVDERDIKKEAALQMVQCKTLKTLELTDAKKYGDTELEEDVEFLSAQLQLSVQDLSSFDEYCSEVRSGRLQWSPVHKSDKFWRENAPRFNEKNFELIKILIRLLETSQDPLILCVAAHDIGEYVRHYPRGKTVIEQYQGKQAVMRLLTAEDPNVRYHALLAVQKLMVHNWEYLGKQLDVDTPETKILIKSVGEGRCGWRCAHSLLKCSKKKVVASMTKVAECGENKADAPLHGVHSGRVEKRHIEGRHDGEAKVRIKRAKYAMLLAYQGKEYFGMQIQKGHPTIEGHLINAMHKLGWITEQMKEQPALFHFQRAARTDRAVSAVRQICGMELPQSDDYALMGANQLNELLPQDIRVVAMRRATNAFHPQKMCCARTYSYTLPTFAFAKPTELTNAAFRIKKETLEEINHLLSIYKGTHNFFNYTSRRDFDDRSCHRYILSFECGEPFLFHDDIRNEDVEFVQLTVKGQSFILHQIRKMVGMVIAVVRELQYKSYIQRTFESDRVDVPKAPGLGLLLERVHYDVYDRKHAKTHEPLTDWGPEVEARINEVKFDLITKEILISEIRHQSMLQWLADLVRHDFCADPEAEEVPEQTFLSMAVGKAAEAANANGEMLENSNMTVTSCEGKNEESTKEHSATAHEDVLEETKSANVTH</sequence>
<dbReference type="PANTHER" id="PTHR10698">
    <property type="entry name" value="V-TYPE PROTON ATPASE SUBUNIT H"/>
    <property type="match status" value="1"/>
</dbReference>
<keyword evidence="6" id="KW-0406">Ion transport</keyword>
<dbReference type="Gene3D" id="1.25.40.150">
    <property type="entry name" value="V-type ATPase, subunit H, C-terminal domain"/>
    <property type="match status" value="1"/>
</dbReference>
<keyword evidence="10" id="KW-0812">Transmembrane</keyword>
<dbReference type="SUPFAM" id="SSF64005">
    <property type="entry name" value="Undecaprenyl diphosphate synthase"/>
    <property type="match status" value="1"/>
</dbReference>
<feature type="domain" description="Pseudouridine synthase I TruA alpha/beta" evidence="11">
    <location>
        <begin position="944"/>
        <end position="1052"/>
    </location>
</feature>
<evidence type="ECO:0000256" key="1">
    <source>
        <dbReference type="ARBA" id="ARBA00008613"/>
    </source>
</evidence>
<evidence type="ECO:0000256" key="10">
    <source>
        <dbReference type="SAM" id="Phobius"/>
    </source>
</evidence>
<feature type="compositionally biased region" description="Polar residues" evidence="9">
    <location>
        <begin position="1144"/>
        <end position="1154"/>
    </location>
</feature>
<dbReference type="InterPro" id="IPR004908">
    <property type="entry name" value="ATPase_V1-cplx_hsu"/>
</dbReference>
<dbReference type="NCBIfam" id="TIGR00071">
    <property type="entry name" value="hisT_truA"/>
    <property type="match status" value="1"/>
</dbReference>
<dbReference type="InterPro" id="IPR011987">
    <property type="entry name" value="ATPase_V1-cplx_hsu_C"/>
</dbReference>
<dbReference type="InterPro" id="IPR001406">
    <property type="entry name" value="PsdUridine_synth_TruA"/>
</dbReference>
<feature type="region of interest" description="Disordered" evidence="9">
    <location>
        <begin position="1138"/>
        <end position="1183"/>
    </location>
</feature>
<gene>
    <name evidence="13" type="primary">Necator_chrIV.g14191</name>
    <name evidence="13" type="ORF">RB195_000897</name>
</gene>
<organism evidence="13 14">
    <name type="scientific">Necator americanus</name>
    <name type="common">Human hookworm</name>
    <dbReference type="NCBI Taxonomy" id="51031"/>
    <lineage>
        <taxon>Eukaryota</taxon>
        <taxon>Metazoa</taxon>
        <taxon>Ecdysozoa</taxon>
        <taxon>Nematoda</taxon>
        <taxon>Chromadorea</taxon>
        <taxon>Rhabditida</taxon>
        <taxon>Rhabditina</taxon>
        <taxon>Rhabditomorpha</taxon>
        <taxon>Strongyloidea</taxon>
        <taxon>Ancylostomatidae</taxon>
        <taxon>Bunostominae</taxon>
        <taxon>Necator</taxon>
    </lineage>
</organism>
<dbReference type="Pfam" id="PF03224">
    <property type="entry name" value="V-ATPase_H_N"/>
    <property type="match status" value="1"/>
</dbReference>
<dbReference type="Pfam" id="PF11698">
    <property type="entry name" value="V-ATPase_H_C"/>
    <property type="match status" value="1"/>
</dbReference>